<dbReference type="InterPro" id="IPR043128">
    <property type="entry name" value="Rev_trsase/Diguanyl_cyclase"/>
</dbReference>
<evidence type="ECO:0000259" key="10">
    <source>
        <dbReference type="PROSITE" id="PS50173"/>
    </source>
</evidence>
<keyword evidence="8" id="KW-0234">DNA repair</keyword>
<feature type="compositionally biased region" description="Low complexity" evidence="9">
    <location>
        <begin position="179"/>
        <end position="209"/>
    </location>
</feature>
<comment type="caution">
    <text evidence="11">The sequence shown here is derived from an EMBL/GenBank/DDBJ whole genome shotgun (WGS) entry which is preliminary data.</text>
</comment>
<dbReference type="SUPFAM" id="SSF56672">
    <property type="entry name" value="DNA/RNA polymerases"/>
    <property type="match status" value="2"/>
</dbReference>
<keyword evidence="12" id="KW-1185">Reference proteome</keyword>
<protein>
    <recommendedName>
        <fullName evidence="10">UmuC domain-containing protein</fullName>
    </recommendedName>
</protein>
<evidence type="ECO:0000256" key="9">
    <source>
        <dbReference type="SAM" id="MobiDB-lite"/>
    </source>
</evidence>
<feature type="compositionally biased region" description="Low complexity" evidence="9">
    <location>
        <begin position="583"/>
        <end position="592"/>
    </location>
</feature>
<keyword evidence="5" id="KW-0479">Metal-binding</keyword>
<feature type="domain" description="UmuC" evidence="10">
    <location>
        <begin position="729"/>
        <end position="1008"/>
    </location>
</feature>
<dbReference type="InterPro" id="IPR053848">
    <property type="entry name" value="IMS_HHH_1"/>
</dbReference>
<feature type="compositionally biased region" description="Low complexity" evidence="9">
    <location>
        <begin position="1149"/>
        <end position="1200"/>
    </location>
</feature>
<feature type="domain" description="UmuC" evidence="10">
    <location>
        <begin position="34"/>
        <end position="289"/>
    </location>
</feature>
<feature type="compositionally biased region" description="Low complexity" evidence="9">
    <location>
        <begin position="879"/>
        <end position="900"/>
    </location>
</feature>
<dbReference type="InterPro" id="IPR017961">
    <property type="entry name" value="DNA_pol_Y-fam_little_finger"/>
</dbReference>
<feature type="region of interest" description="Disordered" evidence="9">
    <location>
        <begin position="1274"/>
        <end position="1311"/>
    </location>
</feature>
<evidence type="ECO:0000313" key="12">
    <source>
        <dbReference type="Proteomes" id="UP001055712"/>
    </source>
</evidence>
<feature type="compositionally biased region" description="Basic and acidic residues" evidence="9">
    <location>
        <begin position="606"/>
        <end position="617"/>
    </location>
</feature>
<dbReference type="Gene3D" id="3.40.1170.60">
    <property type="match status" value="2"/>
</dbReference>
<evidence type="ECO:0000256" key="4">
    <source>
        <dbReference type="ARBA" id="ARBA00022695"/>
    </source>
</evidence>
<dbReference type="Gene3D" id="3.30.1490.100">
    <property type="entry name" value="DNA polymerase, Y-family, little finger domain"/>
    <property type="match status" value="1"/>
</dbReference>
<name>A0A9D4TND1_CHLVU</name>
<evidence type="ECO:0000256" key="2">
    <source>
        <dbReference type="ARBA" id="ARBA00022634"/>
    </source>
</evidence>
<dbReference type="GO" id="GO:0019985">
    <property type="term" value="P:translesion synthesis"/>
    <property type="evidence" value="ECO:0007669"/>
    <property type="project" value="TreeGrafter"/>
</dbReference>
<feature type="compositionally biased region" description="Polar residues" evidence="9">
    <location>
        <begin position="651"/>
        <end position="671"/>
    </location>
</feature>
<feature type="compositionally biased region" description="Low complexity" evidence="9">
    <location>
        <begin position="1340"/>
        <end position="1378"/>
    </location>
</feature>
<keyword evidence="2" id="KW-0237">DNA synthesis</keyword>
<feature type="region of interest" description="Disordered" evidence="9">
    <location>
        <begin position="553"/>
        <end position="617"/>
    </location>
</feature>
<dbReference type="PANTHER" id="PTHR46404">
    <property type="entry name" value="DNA POLYMERASE IOTA"/>
    <property type="match status" value="1"/>
</dbReference>
<evidence type="ECO:0000256" key="7">
    <source>
        <dbReference type="ARBA" id="ARBA00022842"/>
    </source>
</evidence>
<dbReference type="PANTHER" id="PTHR46404:SF1">
    <property type="entry name" value="DNA POLYMERASE IOTA"/>
    <property type="match status" value="1"/>
</dbReference>
<organism evidence="11 12">
    <name type="scientific">Chlorella vulgaris</name>
    <name type="common">Green alga</name>
    <dbReference type="NCBI Taxonomy" id="3077"/>
    <lineage>
        <taxon>Eukaryota</taxon>
        <taxon>Viridiplantae</taxon>
        <taxon>Chlorophyta</taxon>
        <taxon>core chlorophytes</taxon>
        <taxon>Trebouxiophyceae</taxon>
        <taxon>Chlorellales</taxon>
        <taxon>Chlorellaceae</taxon>
        <taxon>Chlorella clade</taxon>
        <taxon>Chlorella</taxon>
    </lineage>
</organism>
<proteinExistence type="inferred from homology"/>
<reference evidence="11" key="2">
    <citation type="submission" date="2020-11" db="EMBL/GenBank/DDBJ databases">
        <authorList>
            <person name="Cecchin M."/>
            <person name="Marcolungo L."/>
            <person name="Rossato M."/>
            <person name="Girolomoni L."/>
            <person name="Cosentino E."/>
            <person name="Cuine S."/>
            <person name="Li-Beisson Y."/>
            <person name="Delledonne M."/>
            <person name="Ballottari M."/>
        </authorList>
    </citation>
    <scope>NUCLEOTIDE SEQUENCE</scope>
    <source>
        <strain evidence="11">211/11P</strain>
        <tissue evidence="11">Whole cell</tissue>
    </source>
</reference>
<sequence>MAQDKRELEAYRLAALTSPPGTSGGTPADVGRVILHFDADSFYAQVEEVRDPSLRGRPVGVTQKYLVVTCNYAARAGGVTKLMGVAEARRRCPHIALVSGEDLTPYRAASKQIMAVLQRYGTAEKLGLDEMYLDVTAEAKCRLAAIAHSGGALPAWHGHVHSSSTQLVQDSRHRPMDLRAPAGGRETEAAEAAASAPTSEWRGDGTAAGEAGASGWEALLRVGSVIAAEARAAVRSEAGYRTSAGVACNKMLAKLVSGLHKPDDQTVLPPPEAAAFVAPLPVRALPGVGYKTEQALSAAGIATAADLRAVPRHSLLQQFGQRVGAFLHFACYGQDPSPVQESGPPKSVTVEDSFKSCPSFAAVEKVVNVLAPDLAARLLEEWGDSGRRPATLTVKWRHSGTGWQRSSCSCAMPAQVLSSRAEGHEQVTALAAAALGLLRRNLQPPFDLTLLSLGATAFSEGGATASHSRNIADMLTGRSAPSSSKGPAAASQHHVSAAAACQQQEPQQAQQHAAAVLPAFGRAAAAASAQQRRSYGASAPAQAPLLSKREERHLREHGAQQQQQQQQQQQPQAPALPGSEPLQAQQQQQQQQPPGRQHAFVGSHWQAHDQHSQQREERRGGIAYGFAEVGDDAEEEEGCTWDDLQDLSAWRGNNSSSRGKAQSNGGASTKPSPGLAATEAVACVHEIAEHGRRAAAAVPPNSQQRQAEAAAAAAGGSGSLSGSLGSRVIIHADVDCFYCQVERLDEPSLIGQPLAVQQFNAGGFVAVSYEARAAGIRCGDGAGAAGRAAVPHLVRMQAASLEECRRRCPGLQVRPMRTDRYRQVAQQLHDLLRTHAPNGQVEKTSYDDFYIDITSCCSLGSGGSAVAPSLERGACQAAQQQQQLQPDQDAAATHRQQAAGAPPPRWLLLPVSPLPAGAGSLPADQQQQQQQWRLLAPDLQRGVQLAAALRRDVQQRLGLTISCGVARSKLLARLASPCGKPDGLAAVHDAGAVQFVRSVPLGKVPRLRGKFGAGVAAALGVSTVGDLAALHPSELVSRFGDRQGGFLAALPNAIDDSPVVEAGPQKSLAAERSFPPLPSEVAAAAELLPLAQTLLQRAALDAVEQHRLPHRLGVMFRQGYDAKPRSRSAAVPSEVLSWLRATLDAKPLLHQQQQPQQHQQQQHQQQLHHQQQPPPQQQQLHQHQQQHHQLLPPQQQQHQQQVEESHASAAPGKALVAAALALLRPEVAPSGWQLTRLALSLSYESVIPGSGGRQPLALTDGQLGIAAFVRAREGHRQSHKVTGQLAGQQGRATGVAQDRSASAEQRSPLDAASELGSGLSYRAAPVCGQQSDAAQEHHQPLPQQQPSQQQQQPLLQQQQQPQQQQQSPLQQQQPQQQQSPPPQQQPPKQQQQAQQRARQVRAATYRSAEALAIQQMFGGGGGTMLAGNRAGGAGDEPISAAAVAAAGPPAQHSSKEEQASWELALRLQAEEVRAAAAAKKRVAPDGSTQGRQQKQKQKQKQKGGLRGPLDSFFKTD</sequence>
<evidence type="ECO:0000256" key="5">
    <source>
        <dbReference type="ARBA" id="ARBA00022723"/>
    </source>
</evidence>
<dbReference type="FunFam" id="3.40.1170.60:FF:000003">
    <property type="entry name" value="DNA polymerase eta"/>
    <property type="match status" value="1"/>
</dbReference>
<accession>A0A9D4TND1</accession>
<gene>
    <name evidence="11" type="ORF">D9Q98_004950</name>
</gene>
<dbReference type="Gene3D" id="1.10.150.20">
    <property type="entry name" value="5' to 3' exonuclease, C-terminal subdomain"/>
    <property type="match status" value="2"/>
</dbReference>
<dbReference type="InterPro" id="IPR043502">
    <property type="entry name" value="DNA/RNA_pol_sf"/>
</dbReference>
<dbReference type="GO" id="GO:0046872">
    <property type="term" value="F:metal ion binding"/>
    <property type="evidence" value="ECO:0007669"/>
    <property type="project" value="UniProtKB-KW"/>
</dbReference>
<dbReference type="Gene3D" id="3.30.70.270">
    <property type="match status" value="2"/>
</dbReference>
<feature type="region of interest" description="Disordered" evidence="9">
    <location>
        <begin position="1328"/>
        <end position="1404"/>
    </location>
</feature>
<dbReference type="GO" id="GO:0003684">
    <property type="term" value="F:damaged DNA binding"/>
    <property type="evidence" value="ECO:0007669"/>
    <property type="project" value="InterPro"/>
</dbReference>
<dbReference type="Pfam" id="PF21999">
    <property type="entry name" value="IMS_HHH_1"/>
    <property type="match status" value="1"/>
</dbReference>
<feature type="compositionally biased region" description="Gly residues" evidence="9">
    <location>
        <begin position="1418"/>
        <end position="1434"/>
    </location>
</feature>
<keyword evidence="6" id="KW-0227">DNA damage</keyword>
<comment type="similarity">
    <text evidence="1">Belongs to the DNA polymerase type-Y family.</text>
</comment>
<feature type="region of interest" description="Disordered" evidence="9">
    <location>
        <begin position="1418"/>
        <end position="1460"/>
    </location>
</feature>
<dbReference type="Pfam" id="PF11799">
    <property type="entry name" value="IMS_C"/>
    <property type="match status" value="1"/>
</dbReference>
<keyword evidence="4" id="KW-0548">Nucleotidyltransferase</keyword>
<dbReference type="EMBL" id="SIDB01000007">
    <property type="protein sequence ID" value="KAI3430355.1"/>
    <property type="molecule type" value="Genomic_DNA"/>
</dbReference>
<evidence type="ECO:0000313" key="11">
    <source>
        <dbReference type="EMBL" id="KAI3430355.1"/>
    </source>
</evidence>
<feature type="region of interest" description="Disordered" evidence="9">
    <location>
        <begin position="170"/>
        <end position="209"/>
    </location>
</feature>
<feature type="compositionally biased region" description="Low complexity" evidence="9">
    <location>
        <begin position="1440"/>
        <end position="1450"/>
    </location>
</feature>
<feature type="compositionally biased region" description="Basic residues" evidence="9">
    <location>
        <begin position="1493"/>
        <end position="1503"/>
    </location>
</feature>
<reference evidence="11" key="1">
    <citation type="journal article" date="2019" name="Plant J.">
        <title>Chlorella vulgaris genome assembly and annotation reveals the molecular basis for metabolic acclimation to high light conditions.</title>
        <authorList>
            <person name="Cecchin M."/>
            <person name="Marcolungo L."/>
            <person name="Rossato M."/>
            <person name="Girolomoni L."/>
            <person name="Cosentino E."/>
            <person name="Cuine S."/>
            <person name="Li-Beisson Y."/>
            <person name="Delledonne M."/>
            <person name="Ballottari M."/>
        </authorList>
    </citation>
    <scope>NUCLEOTIDE SEQUENCE</scope>
    <source>
        <strain evidence="11">211/11P</strain>
    </source>
</reference>
<evidence type="ECO:0000256" key="1">
    <source>
        <dbReference type="ARBA" id="ARBA00010945"/>
    </source>
</evidence>
<evidence type="ECO:0000256" key="6">
    <source>
        <dbReference type="ARBA" id="ARBA00022763"/>
    </source>
</evidence>
<keyword evidence="3" id="KW-0808">Transferase</keyword>
<dbReference type="InterPro" id="IPR001126">
    <property type="entry name" value="UmuC"/>
</dbReference>
<dbReference type="InterPro" id="IPR036775">
    <property type="entry name" value="DNA_pol_Y-fam_lit_finger_sf"/>
</dbReference>
<keyword evidence="7" id="KW-0460">Magnesium</keyword>
<dbReference type="OrthoDB" id="514856at2759"/>
<feature type="region of interest" description="Disordered" evidence="9">
    <location>
        <begin position="1149"/>
        <end position="1209"/>
    </location>
</feature>
<dbReference type="PROSITE" id="PS50173">
    <property type="entry name" value="UMUC"/>
    <property type="match status" value="2"/>
</dbReference>
<feature type="region of interest" description="Disordered" evidence="9">
    <location>
        <begin position="1473"/>
        <end position="1516"/>
    </location>
</feature>
<feature type="compositionally biased region" description="Low complexity" evidence="9">
    <location>
        <begin position="479"/>
        <end position="514"/>
    </location>
</feature>
<evidence type="ECO:0000256" key="8">
    <source>
        <dbReference type="ARBA" id="ARBA00023204"/>
    </source>
</evidence>
<dbReference type="GO" id="GO:0003887">
    <property type="term" value="F:DNA-directed DNA polymerase activity"/>
    <property type="evidence" value="ECO:0007669"/>
    <property type="project" value="InterPro"/>
</dbReference>
<feature type="region of interest" description="Disordered" evidence="9">
    <location>
        <begin position="879"/>
        <end position="906"/>
    </location>
</feature>
<feature type="compositionally biased region" description="Low complexity" evidence="9">
    <location>
        <begin position="559"/>
        <end position="575"/>
    </location>
</feature>
<dbReference type="Pfam" id="PF21704">
    <property type="entry name" value="POLH-Rev1_HhH"/>
    <property type="match status" value="1"/>
</dbReference>
<dbReference type="Pfam" id="PF00817">
    <property type="entry name" value="IMS"/>
    <property type="match status" value="2"/>
</dbReference>
<feature type="region of interest" description="Disordered" evidence="9">
    <location>
        <begin position="475"/>
        <end position="514"/>
    </location>
</feature>
<feature type="region of interest" description="Disordered" evidence="9">
    <location>
        <begin position="648"/>
        <end position="674"/>
    </location>
</feature>
<dbReference type="GO" id="GO:0006281">
    <property type="term" value="P:DNA repair"/>
    <property type="evidence" value="ECO:0007669"/>
    <property type="project" value="UniProtKB-KW"/>
</dbReference>
<feature type="compositionally biased region" description="Low complexity" evidence="9">
    <location>
        <begin position="1386"/>
        <end position="1395"/>
    </location>
</feature>
<dbReference type="Proteomes" id="UP001055712">
    <property type="component" value="Unassembled WGS sequence"/>
</dbReference>
<dbReference type="SUPFAM" id="SSF100879">
    <property type="entry name" value="Lesion bypass DNA polymerase (Y-family), little finger domain"/>
    <property type="match status" value="1"/>
</dbReference>
<evidence type="ECO:0000256" key="3">
    <source>
        <dbReference type="ARBA" id="ARBA00022679"/>
    </source>
</evidence>